<name>A0A1G2CKC0_9BACT</name>
<evidence type="ECO:0000313" key="2">
    <source>
        <dbReference type="Proteomes" id="UP000178348"/>
    </source>
</evidence>
<gene>
    <name evidence="1" type="ORF">A2946_01430</name>
</gene>
<reference evidence="1 2" key="1">
    <citation type="journal article" date="2016" name="Nat. Commun.">
        <title>Thousands of microbial genomes shed light on interconnected biogeochemical processes in an aquifer system.</title>
        <authorList>
            <person name="Anantharaman K."/>
            <person name="Brown C.T."/>
            <person name="Hug L.A."/>
            <person name="Sharon I."/>
            <person name="Castelle C.J."/>
            <person name="Probst A.J."/>
            <person name="Thomas B.C."/>
            <person name="Singh A."/>
            <person name="Wilkins M.J."/>
            <person name="Karaoz U."/>
            <person name="Brodie E.L."/>
            <person name="Williams K.H."/>
            <person name="Hubbard S.S."/>
            <person name="Banfield J.F."/>
        </authorList>
    </citation>
    <scope>NUCLEOTIDE SEQUENCE [LARGE SCALE GENOMIC DNA]</scope>
</reference>
<dbReference type="Proteomes" id="UP000178348">
    <property type="component" value="Unassembled WGS sequence"/>
</dbReference>
<evidence type="ECO:0000313" key="1">
    <source>
        <dbReference type="EMBL" id="OGZ01707.1"/>
    </source>
</evidence>
<organism evidence="1 2">
    <name type="scientific">Candidatus Liptonbacteria bacterium RIFCSPLOWO2_01_FULL_53_13</name>
    <dbReference type="NCBI Taxonomy" id="1798651"/>
    <lineage>
        <taxon>Bacteria</taxon>
        <taxon>Candidatus Liptoniibacteriota</taxon>
    </lineage>
</organism>
<protein>
    <submittedName>
        <fullName evidence="1">Uncharacterized protein</fullName>
    </submittedName>
</protein>
<comment type="caution">
    <text evidence="1">The sequence shown here is derived from an EMBL/GenBank/DDBJ whole genome shotgun (WGS) entry which is preliminary data.</text>
</comment>
<dbReference type="AlphaFoldDB" id="A0A1G2CKC0"/>
<dbReference type="EMBL" id="MHLB01000033">
    <property type="protein sequence ID" value="OGZ01707.1"/>
    <property type="molecule type" value="Genomic_DNA"/>
</dbReference>
<proteinExistence type="predicted"/>
<sequence length="109" mass="11481">MMSHEIAGPVEVLASDWGGGGMAARCTCGGVHPLTEGGDMIVGEGVCREEGPREQLARAQSLTSDDLFESGVCIICGCWRGKNHATITGEWWGHGCLGRLARLIIAGKK</sequence>
<accession>A0A1G2CKC0</accession>